<keyword evidence="1" id="KW-1133">Transmembrane helix</keyword>
<dbReference type="EMBL" id="JBEAAL010000058">
    <property type="protein sequence ID" value="MEQ1409769.1"/>
    <property type="molecule type" value="Genomic_DNA"/>
</dbReference>
<keyword evidence="1" id="KW-0472">Membrane</keyword>
<dbReference type="RefSeq" id="WP_227705531.1">
    <property type="nucleotide sequence ID" value="NZ_JBEAAL010000058.1"/>
</dbReference>
<comment type="caution">
    <text evidence="2">The sequence shown here is derived from an EMBL/GenBank/DDBJ whole genome shotgun (WGS) entry which is preliminary data.</text>
</comment>
<evidence type="ECO:0000313" key="3">
    <source>
        <dbReference type="Proteomes" id="UP001496627"/>
    </source>
</evidence>
<protein>
    <submittedName>
        <fullName evidence="2">Type II secretion system protein GspM</fullName>
    </submittedName>
</protein>
<organism evidence="2 3">
    <name type="scientific">Neorhizobium phenanthreniclasticum</name>
    <dbReference type="NCBI Taxonomy" id="3157917"/>
    <lineage>
        <taxon>Bacteria</taxon>
        <taxon>Pseudomonadati</taxon>
        <taxon>Pseudomonadota</taxon>
        <taxon>Alphaproteobacteria</taxon>
        <taxon>Hyphomicrobiales</taxon>
        <taxon>Rhizobiaceae</taxon>
        <taxon>Rhizobium/Agrobacterium group</taxon>
        <taxon>Neorhizobium</taxon>
    </lineage>
</organism>
<reference evidence="2 3" key="1">
    <citation type="submission" date="2024-05" db="EMBL/GenBank/DDBJ databases">
        <title>Neorhizobium sp. Rsf11, a plant growth promoting and heavy metal resistant PAH-degrader.</title>
        <authorList>
            <person name="Golubev S.N."/>
            <person name="Muratova A.Y."/>
            <person name="Markelova M.I."/>
        </authorList>
    </citation>
    <scope>NUCLEOTIDE SEQUENCE [LARGE SCALE GENOMIC DNA]</scope>
    <source>
        <strain evidence="2 3">Rsf11</strain>
    </source>
</reference>
<dbReference type="Pfam" id="PF10741">
    <property type="entry name" value="T2SSM_b"/>
    <property type="match status" value="1"/>
</dbReference>
<dbReference type="NCBIfam" id="NF040576">
    <property type="entry name" value="T2SS_GspM_XpsM"/>
    <property type="match status" value="1"/>
</dbReference>
<sequence length="202" mass="21331">MTELLITLMNAPRAVQRSVALGLLAVVIAIIVVIIGSLASILSSKIGNIEEMRAELFRLDEIIARRPSADVQFSNGGAGSTGLFIEGDSLPVIQAKLQERINTVASATGATVASISGTPQIEIDGATYIGVRADLEGSLQAFHDVVRQLETSEPPLIIRQASIHSTNMLVQGVLSEPLQLAGQIMIYGAIDPAIILPENGRP</sequence>
<keyword evidence="1" id="KW-0812">Transmembrane</keyword>
<feature type="transmembrane region" description="Helical" evidence="1">
    <location>
        <begin position="20"/>
        <end position="43"/>
    </location>
</feature>
<dbReference type="Proteomes" id="UP001496627">
    <property type="component" value="Unassembled WGS sequence"/>
</dbReference>
<gene>
    <name evidence="2" type="primary">gspM</name>
    <name evidence="2" type="ORF">ABK249_33240</name>
</gene>
<proteinExistence type="predicted"/>
<name>A0ABV0MDG7_9HYPH</name>
<evidence type="ECO:0000256" key="1">
    <source>
        <dbReference type="SAM" id="Phobius"/>
    </source>
</evidence>
<evidence type="ECO:0000313" key="2">
    <source>
        <dbReference type="EMBL" id="MEQ1409769.1"/>
    </source>
</evidence>
<dbReference type="InterPro" id="IPR034756">
    <property type="entry name" value="T2SSM_b"/>
</dbReference>
<accession>A0ABV0MDG7</accession>
<keyword evidence="3" id="KW-1185">Reference proteome</keyword>